<organism evidence="2 3">
    <name type="scientific">Araneus ventricosus</name>
    <name type="common">Orbweaver spider</name>
    <name type="synonym">Epeira ventricosa</name>
    <dbReference type="NCBI Taxonomy" id="182803"/>
    <lineage>
        <taxon>Eukaryota</taxon>
        <taxon>Metazoa</taxon>
        <taxon>Ecdysozoa</taxon>
        <taxon>Arthropoda</taxon>
        <taxon>Chelicerata</taxon>
        <taxon>Arachnida</taxon>
        <taxon>Araneae</taxon>
        <taxon>Araneomorphae</taxon>
        <taxon>Entelegynae</taxon>
        <taxon>Araneoidea</taxon>
        <taxon>Araneidae</taxon>
        <taxon>Araneus</taxon>
    </lineage>
</organism>
<accession>A0A4Y2VFA6</accession>
<proteinExistence type="predicted"/>
<dbReference type="AlphaFoldDB" id="A0A4Y2VFA6"/>
<evidence type="ECO:0000256" key="1">
    <source>
        <dbReference type="SAM" id="MobiDB-lite"/>
    </source>
</evidence>
<name>A0A4Y2VFA6_ARAVE</name>
<comment type="caution">
    <text evidence="2">The sequence shown here is derived from an EMBL/GenBank/DDBJ whole genome shotgun (WGS) entry which is preliminary data.</text>
</comment>
<evidence type="ECO:0000313" key="2">
    <source>
        <dbReference type="EMBL" id="GBO23014.1"/>
    </source>
</evidence>
<reference evidence="2 3" key="1">
    <citation type="journal article" date="2019" name="Sci. Rep.">
        <title>Orb-weaving spider Araneus ventricosus genome elucidates the spidroin gene catalogue.</title>
        <authorList>
            <person name="Kono N."/>
            <person name="Nakamura H."/>
            <person name="Ohtoshi R."/>
            <person name="Moran D.A.P."/>
            <person name="Shinohara A."/>
            <person name="Yoshida Y."/>
            <person name="Fujiwara M."/>
            <person name="Mori M."/>
            <person name="Tomita M."/>
            <person name="Arakawa K."/>
        </authorList>
    </citation>
    <scope>NUCLEOTIDE SEQUENCE [LARGE SCALE GENOMIC DNA]</scope>
</reference>
<keyword evidence="3" id="KW-1185">Reference proteome</keyword>
<protein>
    <submittedName>
        <fullName evidence="2">Uncharacterized protein</fullName>
    </submittedName>
</protein>
<dbReference type="Proteomes" id="UP000499080">
    <property type="component" value="Unassembled WGS sequence"/>
</dbReference>
<sequence>MGRQLDGSSVESSFAHDYEEPIRMTDPRWNECFTLTYNLESMGRIDGSSIGDSAMGRIHDGSSQWNRVSPPTHDLAALDGPISGSSGESCFDPKRII</sequence>
<dbReference type="EMBL" id="BGPR01046063">
    <property type="protein sequence ID" value="GBO23014.1"/>
    <property type="molecule type" value="Genomic_DNA"/>
</dbReference>
<feature type="region of interest" description="Disordered" evidence="1">
    <location>
        <begin position="53"/>
        <end position="97"/>
    </location>
</feature>
<evidence type="ECO:0000313" key="3">
    <source>
        <dbReference type="Proteomes" id="UP000499080"/>
    </source>
</evidence>
<gene>
    <name evidence="2" type="ORF">AVEN_142594_1</name>
</gene>